<evidence type="ECO:0000313" key="1">
    <source>
        <dbReference type="EMBL" id="KAL2793283.1"/>
    </source>
</evidence>
<organism evidence="1 2">
    <name type="scientific">Aspergillus keveii</name>
    <dbReference type="NCBI Taxonomy" id="714993"/>
    <lineage>
        <taxon>Eukaryota</taxon>
        <taxon>Fungi</taxon>
        <taxon>Dikarya</taxon>
        <taxon>Ascomycota</taxon>
        <taxon>Pezizomycotina</taxon>
        <taxon>Eurotiomycetes</taxon>
        <taxon>Eurotiomycetidae</taxon>
        <taxon>Eurotiales</taxon>
        <taxon>Aspergillaceae</taxon>
        <taxon>Aspergillus</taxon>
        <taxon>Aspergillus subgen. Nidulantes</taxon>
    </lineage>
</organism>
<proteinExistence type="predicted"/>
<dbReference type="Proteomes" id="UP001610563">
    <property type="component" value="Unassembled WGS sequence"/>
</dbReference>
<comment type="caution">
    <text evidence="1">The sequence shown here is derived from an EMBL/GenBank/DDBJ whole genome shotgun (WGS) entry which is preliminary data.</text>
</comment>
<keyword evidence="2" id="KW-1185">Reference proteome</keyword>
<name>A0ABR4G2P1_9EURO</name>
<protein>
    <submittedName>
        <fullName evidence="1">Uncharacterized protein</fullName>
    </submittedName>
</protein>
<dbReference type="EMBL" id="JBFTWV010000060">
    <property type="protein sequence ID" value="KAL2793283.1"/>
    <property type="molecule type" value="Genomic_DNA"/>
</dbReference>
<gene>
    <name evidence="1" type="ORF">BJX66DRAFT_306440</name>
</gene>
<accession>A0ABR4G2P1</accession>
<evidence type="ECO:0000313" key="2">
    <source>
        <dbReference type="Proteomes" id="UP001610563"/>
    </source>
</evidence>
<reference evidence="1 2" key="1">
    <citation type="submission" date="2024-07" db="EMBL/GenBank/DDBJ databases">
        <title>Section-level genome sequencing and comparative genomics of Aspergillus sections Usti and Cavernicolus.</title>
        <authorList>
            <consortium name="Lawrence Berkeley National Laboratory"/>
            <person name="Nybo J.L."/>
            <person name="Vesth T.C."/>
            <person name="Theobald S."/>
            <person name="Frisvad J.C."/>
            <person name="Larsen T.O."/>
            <person name="Kjaerboelling I."/>
            <person name="Rothschild-Mancinelli K."/>
            <person name="Lyhne E.K."/>
            <person name="Kogle M.E."/>
            <person name="Barry K."/>
            <person name="Clum A."/>
            <person name="Na H."/>
            <person name="Ledsgaard L."/>
            <person name="Lin J."/>
            <person name="Lipzen A."/>
            <person name="Kuo A."/>
            <person name="Riley R."/>
            <person name="Mondo S."/>
            <person name="Labutti K."/>
            <person name="Haridas S."/>
            <person name="Pangalinan J."/>
            <person name="Salamov A.A."/>
            <person name="Simmons B.A."/>
            <person name="Magnuson J.K."/>
            <person name="Chen J."/>
            <person name="Drula E."/>
            <person name="Henrissat B."/>
            <person name="Wiebenga A."/>
            <person name="Lubbers R.J."/>
            <person name="Gomes A.C."/>
            <person name="Makela M.R."/>
            <person name="Stajich J."/>
            <person name="Grigoriev I.V."/>
            <person name="Mortensen U.H."/>
            <person name="De Vries R.P."/>
            <person name="Baker S.E."/>
            <person name="Andersen M.R."/>
        </authorList>
    </citation>
    <scope>NUCLEOTIDE SEQUENCE [LARGE SCALE GENOMIC DNA]</scope>
    <source>
        <strain evidence="1 2">CBS 209.92</strain>
    </source>
</reference>
<sequence length="113" mass="12854">MHWPSHSAFLSWIFPSAHKPNSLHRSLTRSARDRHPATELELSKLLFSRNVFCFAPALSVEEAGWCLDLRQVARWRAGRANPREEGRGFVAPGYLSFVLSPSRCHLLPFLLVS</sequence>